<evidence type="ECO:0000256" key="1">
    <source>
        <dbReference type="ARBA" id="ARBA00022603"/>
    </source>
</evidence>
<dbReference type="EC" id="2.1.1.114" evidence="5"/>
<feature type="binding site" evidence="5">
    <location>
        <position position="89"/>
    </location>
    <ligand>
        <name>S-adenosyl-L-methionine</name>
        <dbReference type="ChEBI" id="CHEBI:59789"/>
    </ligand>
</feature>
<dbReference type="GO" id="GO:0008168">
    <property type="term" value="F:methyltransferase activity"/>
    <property type="evidence" value="ECO:0007669"/>
    <property type="project" value="UniProtKB-KW"/>
</dbReference>
<feature type="binding site" evidence="5">
    <location>
        <position position="195"/>
    </location>
    <ligand>
        <name>Mg(2+)</name>
        <dbReference type="ChEBI" id="CHEBI:18420"/>
    </ligand>
</feature>
<dbReference type="Pfam" id="PF08241">
    <property type="entry name" value="Methyltransf_11"/>
    <property type="match status" value="1"/>
</dbReference>
<comment type="pathway">
    <text evidence="5">Cofactor biosynthesis; ubiquinone biosynthesis.</text>
</comment>
<keyword evidence="5" id="KW-0999">Mitochondrion inner membrane</keyword>
<feature type="binding site" evidence="5">
    <location>
        <position position="196"/>
    </location>
    <ligand>
        <name>Mg(2+)</name>
        <dbReference type="ChEBI" id="CHEBI:18420"/>
    </ligand>
</feature>
<dbReference type="GO" id="GO:0032259">
    <property type="term" value="P:methylation"/>
    <property type="evidence" value="ECO:0007669"/>
    <property type="project" value="UniProtKB-KW"/>
</dbReference>
<comment type="caution">
    <text evidence="7">The sequence shown here is derived from an EMBL/GenBank/DDBJ whole genome shotgun (WGS) entry which is preliminary data.</text>
</comment>
<gene>
    <name evidence="5 7" type="primary">COQ3</name>
    <name evidence="7" type="ORF">LTR24_008891</name>
</gene>
<keyword evidence="4 5" id="KW-0949">S-adenosyl-L-methionine</keyword>
<feature type="binding site" evidence="5">
    <location>
        <position position="192"/>
    </location>
    <ligand>
        <name>Mg(2+)</name>
        <dbReference type="ChEBI" id="CHEBI:18420"/>
    </ligand>
</feature>
<comment type="catalytic activity">
    <reaction evidence="5">
        <text>a 3,4-dihydroxy-5-(all-trans-polyprenyl)benzoate + S-adenosyl-L-methionine = a 4-hydroxy-3-methoxy-5-(all-trans-polyprenyl)benzoate + S-adenosyl-L-homocysteine + H(+)</text>
        <dbReference type="Rhea" id="RHEA:44452"/>
        <dbReference type="Rhea" id="RHEA-COMP:10930"/>
        <dbReference type="Rhea" id="RHEA-COMP:10931"/>
        <dbReference type="ChEBI" id="CHEBI:15378"/>
        <dbReference type="ChEBI" id="CHEBI:57856"/>
        <dbReference type="ChEBI" id="CHEBI:59789"/>
        <dbReference type="ChEBI" id="CHEBI:64694"/>
        <dbReference type="ChEBI" id="CHEBI:84443"/>
        <dbReference type="EC" id="2.1.1.114"/>
    </reaction>
</comment>
<sequence>MSRVPRIAPRLLRQPWQTTQREGATAVAVLRPTTVRLYSTTPARAHAAQPSGTGSSVSASEVTHFTNLASSWWDPHGPSRLLHLMNPLRHDFIKSCLSTSADSAAVGPERAKKYAYLDIGCGGGIFASSAARLPSTSSVTAIDPTAEVIKVAKEHQRADPLLSLPGRLNYVNCAIEDLESHLKTFDFVTLFEVIEHIDRPSTFLRQALNHLKPGGWLIGSTIARHPLSYFTTKVIAEAPWPIGVVPRGTHDWDKYINPSELRDWFAKENREASERGEEDIYGAVKVEGCVCLPLVGWKFVGRSEEFGNYFFGVQKLR</sequence>
<dbReference type="HAMAP" id="MF_00472">
    <property type="entry name" value="UbiG"/>
    <property type="match status" value="1"/>
</dbReference>
<dbReference type="SUPFAM" id="SSF53335">
    <property type="entry name" value="S-adenosyl-L-methionine-dependent methyltransferases"/>
    <property type="match status" value="1"/>
</dbReference>
<keyword evidence="5" id="KW-0472">Membrane</keyword>
<keyword evidence="5" id="KW-0479">Metal-binding</keyword>
<keyword evidence="8" id="KW-1185">Reference proteome</keyword>
<feature type="binding site" evidence="5">
    <location>
        <position position="120"/>
    </location>
    <ligand>
        <name>S-adenosyl-L-methionine</name>
        <dbReference type="ChEBI" id="CHEBI:59789"/>
    </ligand>
</feature>
<feature type="binding site" evidence="5">
    <location>
        <position position="191"/>
    </location>
    <ligand>
        <name>S-adenosyl-L-methionine</name>
        <dbReference type="ChEBI" id="CHEBI:59789"/>
    </ligand>
</feature>
<comment type="catalytic activity">
    <reaction evidence="5">
        <text>a 3-demethylubiquinol + S-adenosyl-L-methionine = a ubiquinol + S-adenosyl-L-homocysteine + H(+)</text>
        <dbReference type="Rhea" id="RHEA:44380"/>
        <dbReference type="Rhea" id="RHEA-COMP:9566"/>
        <dbReference type="Rhea" id="RHEA-COMP:10914"/>
        <dbReference type="ChEBI" id="CHEBI:15378"/>
        <dbReference type="ChEBI" id="CHEBI:17976"/>
        <dbReference type="ChEBI" id="CHEBI:57856"/>
        <dbReference type="ChEBI" id="CHEBI:59789"/>
        <dbReference type="ChEBI" id="CHEBI:84422"/>
        <dbReference type="EC" id="2.1.1.64"/>
    </reaction>
</comment>
<keyword evidence="3 5" id="KW-0831">Ubiquinone biosynthesis</keyword>
<evidence type="ECO:0000259" key="6">
    <source>
        <dbReference type="Pfam" id="PF08241"/>
    </source>
</evidence>
<proteinExistence type="inferred from homology"/>
<dbReference type="CDD" id="cd02440">
    <property type="entry name" value="AdoMet_MTases"/>
    <property type="match status" value="1"/>
</dbReference>
<comment type="similarity">
    <text evidence="5">Belongs to the class I-like SAM-binding methyltransferase superfamily. UbiG/COQ3 family.</text>
</comment>
<evidence type="ECO:0000256" key="2">
    <source>
        <dbReference type="ARBA" id="ARBA00022679"/>
    </source>
</evidence>
<accession>A0ABR0JYM1</accession>
<dbReference type="InterPro" id="IPR010233">
    <property type="entry name" value="UbiG_MeTrfase"/>
</dbReference>
<evidence type="ECO:0000256" key="4">
    <source>
        <dbReference type="ARBA" id="ARBA00022691"/>
    </source>
</evidence>
<dbReference type="EC" id="2.1.1.64" evidence="5"/>
<evidence type="ECO:0000256" key="5">
    <source>
        <dbReference type="HAMAP-Rule" id="MF_03190"/>
    </source>
</evidence>
<organism evidence="7 8">
    <name type="scientific">Lithohypha guttulata</name>
    <dbReference type="NCBI Taxonomy" id="1690604"/>
    <lineage>
        <taxon>Eukaryota</taxon>
        <taxon>Fungi</taxon>
        <taxon>Dikarya</taxon>
        <taxon>Ascomycota</taxon>
        <taxon>Pezizomycotina</taxon>
        <taxon>Eurotiomycetes</taxon>
        <taxon>Chaetothyriomycetidae</taxon>
        <taxon>Chaetothyriales</taxon>
        <taxon>Trichomeriaceae</taxon>
        <taxon>Lithohypha</taxon>
    </lineage>
</organism>
<keyword evidence="5" id="KW-0496">Mitochondrion</keyword>
<reference evidence="7 8" key="1">
    <citation type="submission" date="2023-08" db="EMBL/GenBank/DDBJ databases">
        <title>Black Yeasts Isolated from many extreme environments.</title>
        <authorList>
            <person name="Coleine C."/>
            <person name="Stajich J.E."/>
            <person name="Selbmann L."/>
        </authorList>
    </citation>
    <scope>NUCLEOTIDE SEQUENCE [LARGE SCALE GENOMIC DNA]</scope>
    <source>
        <strain evidence="7 8">CCFEE 5885</strain>
    </source>
</reference>
<dbReference type="NCBIfam" id="TIGR01983">
    <property type="entry name" value="UbiG"/>
    <property type="match status" value="1"/>
</dbReference>
<evidence type="ECO:0000313" key="8">
    <source>
        <dbReference type="Proteomes" id="UP001345013"/>
    </source>
</evidence>
<comment type="function">
    <text evidence="5">O-methyltransferase required for two non-consecutive steps during ubiquinone biosynthesis. Catalyzes the 2 O-methylation of 3,4-dihydroxy-5-(all-trans-polyprenyl)benzoic acid into 4-hydroxy-3-methoxy-5-(all-trans-polyprenyl)benzoic acid. Also catalyzes the last step of ubiquinone biosynthesis by mediating methylation of 3-demethylubiquinone into ubiquinone. Also able to mediate the methylation of 3-demethylubiquinol into ubiquinol.</text>
</comment>
<dbReference type="InterPro" id="IPR029063">
    <property type="entry name" value="SAM-dependent_MTases_sf"/>
</dbReference>
<dbReference type="EMBL" id="JAVRRG010000169">
    <property type="protein sequence ID" value="KAK5079831.1"/>
    <property type="molecule type" value="Genomic_DNA"/>
</dbReference>
<protein>
    <recommendedName>
        <fullName evidence="5">Ubiquinone biosynthesis O-methyltransferase, mitochondrial</fullName>
    </recommendedName>
    <alternativeName>
        <fullName evidence="5">3-demethylubiquinol 3-O-methyltransferase</fullName>
        <ecNumber evidence="5">2.1.1.64</ecNumber>
    </alternativeName>
    <alternativeName>
        <fullName evidence="5">3-demethylubiquinone 3-O-methyltransferase</fullName>
        <ecNumber evidence="5">2.1.1.-</ecNumber>
    </alternativeName>
    <alternativeName>
        <fullName evidence="5">Polyprenyldihydroxybenzoate methyltransferase</fullName>
        <ecNumber evidence="5">2.1.1.114</ecNumber>
    </alternativeName>
</protein>
<dbReference type="EC" id="2.1.1.-" evidence="5"/>
<comment type="subunit">
    <text evidence="5">Component of a multi-subunit COQ enzyme complex, composed of at least COQ3, COQ4, COQ5, COQ6, COQ7 and COQ9.</text>
</comment>
<evidence type="ECO:0000313" key="7">
    <source>
        <dbReference type="EMBL" id="KAK5079831.1"/>
    </source>
</evidence>
<comment type="subcellular location">
    <subcellularLocation>
        <location evidence="5">Mitochondrion inner membrane</location>
        <topology evidence="5">Peripheral membrane protein</topology>
        <orientation evidence="5">Matrix side</orientation>
    </subcellularLocation>
</comment>
<keyword evidence="5" id="KW-0460">Magnesium</keyword>
<comment type="catalytic activity">
    <reaction evidence="5">
        <text>a 3-demethylubiquinone + S-adenosyl-L-methionine = a ubiquinone + S-adenosyl-L-homocysteine</text>
        <dbReference type="Rhea" id="RHEA:81215"/>
        <dbReference type="Rhea" id="RHEA-COMP:9565"/>
        <dbReference type="Rhea" id="RHEA-COMP:19654"/>
        <dbReference type="ChEBI" id="CHEBI:16389"/>
        <dbReference type="ChEBI" id="CHEBI:57856"/>
        <dbReference type="ChEBI" id="CHEBI:59789"/>
        <dbReference type="ChEBI" id="CHEBI:231825"/>
    </reaction>
</comment>
<feature type="domain" description="Methyltransferase type 11" evidence="6">
    <location>
        <begin position="117"/>
        <end position="218"/>
    </location>
</feature>
<dbReference type="PANTHER" id="PTHR43464:SF19">
    <property type="entry name" value="UBIQUINONE BIOSYNTHESIS O-METHYLTRANSFERASE, MITOCHONDRIAL"/>
    <property type="match status" value="1"/>
</dbReference>
<dbReference type="Gene3D" id="3.40.50.150">
    <property type="entry name" value="Vaccinia Virus protein VP39"/>
    <property type="match status" value="1"/>
</dbReference>
<dbReference type="Proteomes" id="UP001345013">
    <property type="component" value="Unassembled WGS sequence"/>
</dbReference>
<dbReference type="PANTHER" id="PTHR43464">
    <property type="entry name" value="METHYLTRANSFERASE"/>
    <property type="match status" value="1"/>
</dbReference>
<evidence type="ECO:0000256" key="3">
    <source>
        <dbReference type="ARBA" id="ARBA00022688"/>
    </source>
</evidence>
<comment type="cofactor">
    <cofactor evidence="5">
        <name>Mg(2+)</name>
        <dbReference type="ChEBI" id="CHEBI:18420"/>
    </cofactor>
</comment>
<keyword evidence="2 5" id="KW-0808">Transferase</keyword>
<keyword evidence="1 5" id="KW-0489">Methyltransferase</keyword>
<dbReference type="InterPro" id="IPR013216">
    <property type="entry name" value="Methyltransf_11"/>
</dbReference>
<feature type="binding site" evidence="5">
    <location>
        <position position="143"/>
    </location>
    <ligand>
        <name>S-adenosyl-L-methionine</name>
        <dbReference type="ChEBI" id="CHEBI:59789"/>
    </ligand>
</feature>
<name>A0ABR0JYM1_9EURO</name>